<comment type="similarity">
    <text evidence="1">Belongs to the CRISP family.</text>
</comment>
<evidence type="ECO:0000259" key="7">
    <source>
        <dbReference type="PROSITE" id="PS51670"/>
    </source>
</evidence>
<dbReference type="InterPro" id="IPR035940">
    <property type="entry name" value="CAP_sf"/>
</dbReference>
<sequence length="214" mass="23545">SVIFLAALLQQPQYWEMLKSLRVQPPASNMLKMEWSGAAEANAKRWASGCQYQHSPPEQRTADGFRCGENLLMSSGPMPWSKVVQEWYNEVKDFQYGVGAVPAGAKVGHYTQVVWYRSYKVGCSVNQCPQNPLKYYYVCQYCPAGNVVGSLQTPYKSGSPCADCPGSCDNGLCTNPCKHDNKYSNCDEAVQAQGCKGSLANECAASCYCPTEIK</sequence>
<keyword evidence="5" id="KW-1015">Disulfide bond</keyword>
<evidence type="ECO:0000256" key="1">
    <source>
        <dbReference type="ARBA" id="ARBA00009923"/>
    </source>
</evidence>
<evidence type="ECO:0000256" key="5">
    <source>
        <dbReference type="ARBA" id="ARBA00023157"/>
    </source>
</evidence>
<reference evidence="8" key="3">
    <citation type="submission" date="2025-09" db="UniProtKB">
        <authorList>
            <consortium name="Ensembl"/>
        </authorList>
    </citation>
    <scope>IDENTIFICATION</scope>
</reference>
<evidence type="ECO:0000256" key="2">
    <source>
        <dbReference type="ARBA" id="ARBA00022699"/>
    </source>
</evidence>
<evidence type="ECO:0000313" key="8">
    <source>
        <dbReference type="Ensembl" id="ENSPMRP00000010781.1"/>
    </source>
</evidence>
<dbReference type="PROSITE" id="PS01010">
    <property type="entry name" value="CRISP_2"/>
    <property type="match status" value="1"/>
</dbReference>
<dbReference type="InterPro" id="IPR002413">
    <property type="entry name" value="V5_allergen-like"/>
</dbReference>
<dbReference type="PANTHER" id="PTHR10334">
    <property type="entry name" value="CYSTEINE-RICH SECRETORY PROTEIN-RELATED"/>
    <property type="match status" value="1"/>
</dbReference>
<accession>A0A670IGF9</accession>
<dbReference type="PRINTS" id="PR00838">
    <property type="entry name" value="V5ALLERGEN"/>
</dbReference>
<keyword evidence="4" id="KW-0872">Ion channel impairing toxin</keyword>
<name>A0A670IGF9_PODMU</name>
<dbReference type="SMART" id="SM00198">
    <property type="entry name" value="SCP"/>
    <property type="match status" value="1"/>
</dbReference>
<dbReference type="PRINTS" id="PR00837">
    <property type="entry name" value="V5TPXLIKE"/>
</dbReference>
<feature type="domain" description="ShKT" evidence="7">
    <location>
        <begin position="177"/>
        <end position="209"/>
    </location>
</feature>
<organism evidence="8 9">
    <name type="scientific">Podarcis muralis</name>
    <name type="common">Wall lizard</name>
    <name type="synonym">Lacerta muralis</name>
    <dbReference type="NCBI Taxonomy" id="64176"/>
    <lineage>
        <taxon>Eukaryota</taxon>
        <taxon>Metazoa</taxon>
        <taxon>Chordata</taxon>
        <taxon>Craniata</taxon>
        <taxon>Vertebrata</taxon>
        <taxon>Euteleostomi</taxon>
        <taxon>Lepidosauria</taxon>
        <taxon>Squamata</taxon>
        <taxon>Bifurcata</taxon>
        <taxon>Unidentata</taxon>
        <taxon>Episquamata</taxon>
        <taxon>Laterata</taxon>
        <taxon>Lacertibaenia</taxon>
        <taxon>Lacertidae</taxon>
        <taxon>Podarcis</taxon>
    </lineage>
</organism>
<dbReference type="GeneTree" id="ENSGT00940000156439"/>
<dbReference type="Pfam" id="PF08562">
    <property type="entry name" value="Crisp"/>
    <property type="match status" value="1"/>
</dbReference>
<dbReference type="SUPFAM" id="SSF57546">
    <property type="entry name" value="Crisp domain-like"/>
    <property type="match status" value="1"/>
</dbReference>
<dbReference type="PROSITE" id="PS51670">
    <property type="entry name" value="SHKT"/>
    <property type="match status" value="1"/>
</dbReference>
<keyword evidence="3" id="KW-0108">Calcium channel impairing toxin</keyword>
<evidence type="ECO:0000256" key="3">
    <source>
        <dbReference type="ARBA" id="ARBA00022831"/>
    </source>
</evidence>
<reference evidence="8" key="2">
    <citation type="submission" date="2025-08" db="UniProtKB">
        <authorList>
            <consortium name="Ensembl"/>
        </authorList>
    </citation>
    <scope>IDENTIFICATION</scope>
</reference>
<dbReference type="InterPro" id="IPR001283">
    <property type="entry name" value="CRISP-related"/>
</dbReference>
<dbReference type="PROSITE" id="PS01009">
    <property type="entry name" value="CRISP_1"/>
    <property type="match status" value="1"/>
</dbReference>
<keyword evidence="2" id="KW-0800">Toxin</keyword>
<evidence type="ECO:0000256" key="6">
    <source>
        <dbReference type="PROSITE-ProRule" id="PRU01005"/>
    </source>
</evidence>
<protein>
    <recommendedName>
        <fullName evidence="7">ShKT domain-containing protein</fullName>
    </recommendedName>
</protein>
<comment type="caution">
    <text evidence="6">Lacks conserved residue(s) required for the propagation of feature annotation.</text>
</comment>
<dbReference type="InterPro" id="IPR003582">
    <property type="entry name" value="ShKT_dom"/>
</dbReference>
<keyword evidence="9" id="KW-1185">Reference proteome</keyword>
<dbReference type="InterPro" id="IPR014044">
    <property type="entry name" value="CAP_dom"/>
</dbReference>
<proteinExistence type="inferred from homology"/>
<dbReference type="InterPro" id="IPR018244">
    <property type="entry name" value="Allrgn_V5/Tpx1_CS"/>
</dbReference>
<dbReference type="GO" id="GO:0005576">
    <property type="term" value="C:extracellular region"/>
    <property type="evidence" value="ECO:0007669"/>
    <property type="project" value="InterPro"/>
</dbReference>
<dbReference type="InterPro" id="IPR042076">
    <property type="entry name" value="Crisp-like_dom"/>
</dbReference>
<dbReference type="Pfam" id="PF00188">
    <property type="entry name" value="CAP"/>
    <property type="match status" value="1"/>
</dbReference>
<dbReference type="Proteomes" id="UP000472272">
    <property type="component" value="Chromosome 3"/>
</dbReference>
<dbReference type="Ensembl" id="ENSPMRT00000011502.1">
    <property type="protein sequence ID" value="ENSPMRP00000010781.1"/>
    <property type="gene ID" value="ENSPMRG00000007046.1"/>
</dbReference>
<dbReference type="SUPFAM" id="SSF55797">
    <property type="entry name" value="PR-1-like"/>
    <property type="match status" value="1"/>
</dbReference>
<evidence type="ECO:0000313" key="9">
    <source>
        <dbReference type="Proteomes" id="UP000472272"/>
    </source>
</evidence>
<dbReference type="InterPro" id="IPR013871">
    <property type="entry name" value="Cysteine_rich_secretory"/>
</dbReference>
<dbReference type="Gene3D" id="3.40.33.10">
    <property type="entry name" value="CAP"/>
    <property type="match status" value="1"/>
</dbReference>
<keyword evidence="2" id="KW-0528">Neurotoxin</keyword>
<dbReference type="AlphaFoldDB" id="A0A670IGF9"/>
<dbReference type="Gene3D" id="1.10.10.740">
    <property type="entry name" value="Crisp domain"/>
    <property type="match status" value="1"/>
</dbReference>
<dbReference type="GO" id="GO:0005246">
    <property type="term" value="F:calcium channel regulator activity"/>
    <property type="evidence" value="ECO:0007669"/>
    <property type="project" value="UniProtKB-KW"/>
</dbReference>
<evidence type="ECO:0000256" key="4">
    <source>
        <dbReference type="ARBA" id="ARBA00022872"/>
    </source>
</evidence>
<dbReference type="FunFam" id="3.40.33.10:FF:000005">
    <property type="entry name" value="Cysteine-rich secretory protein 2"/>
    <property type="match status" value="1"/>
</dbReference>
<reference evidence="8 9" key="1">
    <citation type="journal article" date="2019" name="Proc. Natl. Acad. Sci. U.S.A.">
        <title>Regulatory changes in pterin and carotenoid genes underlie balanced color polymorphisms in the wall lizard.</title>
        <authorList>
            <person name="Andrade P."/>
            <person name="Pinho C."/>
            <person name="Perez I de Lanuza G."/>
            <person name="Afonso S."/>
            <person name="Brejcha J."/>
            <person name="Rubin C.J."/>
            <person name="Wallerman O."/>
            <person name="Pereira P."/>
            <person name="Sabatino S.J."/>
            <person name="Bellati A."/>
            <person name="Pellitteri-Rosa D."/>
            <person name="Bosakova Z."/>
            <person name="Bunikis I."/>
            <person name="Carretero M.A."/>
            <person name="Feiner N."/>
            <person name="Marsik P."/>
            <person name="Pauperio F."/>
            <person name="Salvi D."/>
            <person name="Soler L."/>
            <person name="While G.M."/>
            <person name="Uller T."/>
            <person name="Font E."/>
            <person name="Andersson L."/>
            <person name="Carneiro M."/>
        </authorList>
    </citation>
    <scope>NUCLEOTIDE SEQUENCE</scope>
</reference>